<proteinExistence type="predicted"/>
<gene>
    <name evidence="2" type="ORF">MNBD_GAMMA18-2443</name>
</gene>
<evidence type="ECO:0000313" key="2">
    <source>
        <dbReference type="EMBL" id="VAW84770.1"/>
    </source>
</evidence>
<dbReference type="NCBIfam" id="TIGR01488">
    <property type="entry name" value="HAD-SF-IB"/>
    <property type="match status" value="1"/>
</dbReference>
<keyword evidence="1" id="KW-0472">Membrane</keyword>
<accession>A0A3B0Z710</accession>
<keyword evidence="1" id="KW-0812">Transmembrane</keyword>
<evidence type="ECO:0000256" key="1">
    <source>
        <dbReference type="SAM" id="Phobius"/>
    </source>
</evidence>
<sequence>MVSYFAFSRRDFETVDSIGAEFAKDIIPNYLREKALNRIHWHKTNGDEVVIVSASLDIYLKHWCMKHGLTLICSQLEVLKGKLTGHYILGDCCSKAKSKRIVDMFELEKYECIYAYGDTCLASIILTGLATIMMAG</sequence>
<dbReference type="Pfam" id="PF12710">
    <property type="entry name" value="HAD"/>
    <property type="match status" value="1"/>
</dbReference>
<organism evidence="2">
    <name type="scientific">hydrothermal vent metagenome</name>
    <dbReference type="NCBI Taxonomy" id="652676"/>
    <lineage>
        <taxon>unclassified sequences</taxon>
        <taxon>metagenomes</taxon>
        <taxon>ecological metagenomes</taxon>
    </lineage>
</organism>
<name>A0A3B0Z710_9ZZZZ</name>
<feature type="transmembrane region" description="Helical" evidence="1">
    <location>
        <begin position="113"/>
        <end position="135"/>
    </location>
</feature>
<keyword evidence="1" id="KW-1133">Transmembrane helix</keyword>
<dbReference type="Gene3D" id="3.40.50.1000">
    <property type="entry name" value="HAD superfamily/HAD-like"/>
    <property type="match status" value="1"/>
</dbReference>
<dbReference type="AlphaFoldDB" id="A0A3B0Z710"/>
<protein>
    <recommendedName>
        <fullName evidence="3">Phosphoserine phosphatase</fullName>
    </recommendedName>
</protein>
<dbReference type="InterPro" id="IPR023214">
    <property type="entry name" value="HAD_sf"/>
</dbReference>
<dbReference type="InterPro" id="IPR036412">
    <property type="entry name" value="HAD-like_sf"/>
</dbReference>
<evidence type="ECO:0008006" key="3">
    <source>
        <dbReference type="Google" id="ProtNLM"/>
    </source>
</evidence>
<dbReference type="EMBL" id="UOFP01000067">
    <property type="protein sequence ID" value="VAW84770.1"/>
    <property type="molecule type" value="Genomic_DNA"/>
</dbReference>
<reference evidence="2" key="1">
    <citation type="submission" date="2018-06" db="EMBL/GenBank/DDBJ databases">
        <authorList>
            <person name="Zhirakovskaya E."/>
        </authorList>
    </citation>
    <scope>NUCLEOTIDE SEQUENCE</scope>
</reference>
<dbReference type="SUPFAM" id="SSF56784">
    <property type="entry name" value="HAD-like"/>
    <property type="match status" value="1"/>
</dbReference>